<feature type="region of interest" description="Disordered" evidence="10">
    <location>
        <begin position="492"/>
        <end position="517"/>
    </location>
</feature>
<evidence type="ECO:0000256" key="1">
    <source>
        <dbReference type="ARBA" id="ARBA00000085"/>
    </source>
</evidence>
<dbReference type="InterPro" id="IPR003660">
    <property type="entry name" value="HAMP_dom"/>
</dbReference>
<evidence type="ECO:0000259" key="12">
    <source>
        <dbReference type="PROSITE" id="PS50109"/>
    </source>
</evidence>
<evidence type="ECO:0000256" key="3">
    <source>
        <dbReference type="ARBA" id="ARBA00012438"/>
    </source>
</evidence>
<keyword evidence="9" id="KW-0902">Two-component regulatory system</keyword>
<keyword evidence="6 11" id="KW-0812">Transmembrane</keyword>
<dbReference type="EMBL" id="WBMO01000005">
    <property type="protein sequence ID" value="MDV2477754.1"/>
    <property type="molecule type" value="Genomic_DNA"/>
</dbReference>
<evidence type="ECO:0000256" key="9">
    <source>
        <dbReference type="ARBA" id="ARBA00023012"/>
    </source>
</evidence>
<dbReference type="Pfam" id="PF00512">
    <property type="entry name" value="HisKA"/>
    <property type="match status" value="1"/>
</dbReference>
<evidence type="ECO:0000313" key="14">
    <source>
        <dbReference type="EMBL" id="MDV2477754.1"/>
    </source>
</evidence>
<dbReference type="InterPro" id="IPR003594">
    <property type="entry name" value="HATPase_dom"/>
</dbReference>
<dbReference type="InterPro" id="IPR007891">
    <property type="entry name" value="CHASE3"/>
</dbReference>
<dbReference type="Proteomes" id="UP001275440">
    <property type="component" value="Unassembled WGS sequence"/>
</dbReference>
<dbReference type="SMART" id="SM00388">
    <property type="entry name" value="HisKA"/>
    <property type="match status" value="1"/>
</dbReference>
<dbReference type="InterPro" id="IPR004358">
    <property type="entry name" value="Sig_transdc_His_kin-like_C"/>
</dbReference>
<keyword evidence="5" id="KW-0808">Transferase</keyword>
<keyword evidence="11" id="KW-0472">Membrane</keyword>
<evidence type="ECO:0000256" key="8">
    <source>
        <dbReference type="ARBA" id="ARBA00022989"/>
    </source>
</evidence>
<dbReference type="Pfam" id="PF00672">
    <property type="entry name" value="HAMP"/>
    <property type="match status" value="1"/>
</dbReference>
<dbReference type="PANTHER" id="PTHR43304:SF1">
    <property type="entry name" value="PAC DOMAIN-CONTAINING PROTEIN"/>
    <property type="match status" value="1"/>
</dbReference>
<comment type="caution">
    <text evidence="14">The sequence shown here is derived from an EMBL/GenBank/DDBJ whole genome shotgun (WGS) entry which is preliminary data.</text>
</comment>
<dbReference type="Gene3D" id="1.10.287.130">
    <property type="match status" value="1"/>
</dbReference>
<evidence type="ECO:0000256" key="6">
    <source>
        <dbReference type="ARBA" id="ARBA00022692"/>
    </source>
</evidence>
<evidence type="ECO:0000256" key="10">
    <source>
        <dbReference type="SAM" id="MobiDB-lite"/>
    </source>
</evidence>
<evidence type="ECO:0000256" key="4">
    <source>
        <dbReference type="ARBA" id="ARBA00022553"/>
    </source>
</evidence>
<dbReference type="SMART" id="SM00387">
    <property type="entry name" value="HATPase_c"/>
    <property type="match status" value="1"/>
</dbReference>
<dbReference type="SUPFAM" id="SSF158472">
    <property type="entry name" value="HAMP domain-like"/>
    <property type="match status" value="1"/>
</dbReference>
<accession>A0ABU3WVY1</accession>
<dbReference type="CDD" id="cd00082">
    <property type="entry name" value="HisKA"/>
    <property type="match status" value="1"/>
</dbReference>
<dbReference type="InterPro" id="IPR036890">
    <property type="entry name" value="HATPase_C_sf"/>
</dbReference>
<dbReference type="Gene3D" id="6.10.340.10">
    <property type="match status" value="1"/>
</dbReference>
<gene>
    <name evidence="14" type="ORF">F8M49_24515</name>
</gene>
<keyword evidence="8 11" id="KW-1133">Transmembrane helix</keyword>
<dbReference type="SUPFAM" id="SSF55874">
    <property type="entry name" value="ATPase domain of HSP90 chaperone/DNA topoisomerase II/histidine kinase"/>
    <property type="match status" value="1"/>
</dbReference>
<dbReference type="InterPro" id="IPR052162">
    <property type="entry name" value="Sensor_kinase/Photoreceptor"/>
</dbReference>
<sequence length="517" mass="56730">MTLLVITGAAAGATALGANSRVTDDLTDRLMPARSAAQELQSGLVNQETAVLGYALTGEASFLAPFRDGLQIQQRSEDRLRELLADRPDLLADLDALDRAAQAWRVGFADPLLAGPAPDPAFYDRGTDLFDGVRAGFDQQNLHLTEAVDDARSQIDHMRSIRNVVYTALALVLVIAAGIFAVLVRFAVTEPLARLAASSRRVAQGEFAHRVDAGRGPADIRSLATDIEGMRRRIVAELDVVRDRQRQLEDRTDQLDATAEELRRSNADLEQFAYVASHDLQEPLRKVASFCQLLEKRYGDELDDRGRQYIDFAVDGARRMQALISDLLAFSRVGRVGDGFERLPLDRPLDKALSNLAAVVEDTGARIDRPERLPEVDGDPTLLSMLWQNLVGNALKFSRPDTEPRVAITAEQDDGMWRICVQDNGIGVPEEFAEKIFVIFQRLHAREEYSGTGIGLALCKKIVEYHGGDIRLDPDSRTGARFCFTLPIAEPVAEDPPATDPLQQSTPAADLPGGTNP</sequence>
<name>A0ABU3WVY1_9NOCA</name>
<feature type="domain" description="Histidine kinase" evidence="12">
    <location>
        <begin position="275"/>
        <end position="490"/>
    </location>
</feature>
<proteinExistence type="predicted"/>
<dbReference type="Pfam" id="PF05227">
    <property type="entry name" value="CHASE3"/>
    <property type="match status" value="1"/>
</dbReference>
<comment type="catalytic activity">
    <reaction evidence="1">
        <text>ATP + protein L-histidine = ADP + protein N-phospho-L-histidine.</text>
        <dbReference type="EC" id="2.7.13.3"/>
    </reaction>
</comment>
<comment type="subcellular location">
    <subcellularLocation>
        <location evidence="2">Cell membrane</location>
    </subcellularLocation>
</comment>
<feature type="transmembrane region" description="Helical" evidence="11">
    <location>
        <begin position="164"/>
        <end position="188"/>
    </location>
</feature>
<dbReference type="CDD" id="cd06225">
    <property type="entry name" value="HAMP"/>
    <property type="match status" value="1"/>
</dbReference>
<dbReference type="PROSITE" id="PS50885">
    <property type="entry name" value="HAMP"/>
    <property type="match status" value="1"/>
</dbReference>
<protein>
    <recommendedName>
        <fullName evidence="3">histidine kinase</fullName>
        <ecNumber evidence="3">2.7.13.3</ecNumber>
    </recommendedName>
</protein>
<evidence type="ECO:0000313" key="15">
    <source>
        <dbReference type="Proteomes" id="UP001275440"/>
    </source>
</evidence>
<evidence type="ECO:0000256" key="2">
    <source>
        <dbReference type="ARBA" id="ARBA00004236"/>
    </source>
</evidence>
<dbReference type="PROSITE" id="PS50109">
    <property type="entry name" value="HIS_KIN"/>
    <property type="match status" value="1"/>
</dbReference>
<dbReference type="PANTHER" id="PTHR43304">
    <property type="entry name" value="PHYTOCHROME-LIKE PROTEIN CPH1"/>
    <property type="match status" value="1"/>
</dbReference>
<keyword evidence="4" id="KW-0597">Phosphoprotein</keyword>
<evidence type="ECO:0000256" key="7">
    <source>
        <dbReference type="ARBA" id="ARBA00022777"/>
    </source>
</evidence>
<dbReference type="InterPro" id="IPR005467">
    <property type="entry name" value="His_kinase_dom"/>
</dbReference>
<dbReference type="EC" id="2.7.13.3" evidence="3"/>
<evidence type="ECO:0000259" key="13">
    <source>
        <dbReference type="PROSITE" id="PS50885"/>
    </source>
</evidence>
<organism evidence="14 15">
    <name type="scientific">Rhodococcus zopfii</name>
    <dbReference type="NCBI Taxonomy" id="43772"/>
    <lineage>
        <taxon>Bacteria</taxon>
        <taxon>Bacillati</taxon>
        <taxon>Actinomycetota</taxon>
        <taxon>Actinomycetes</taxon>
        <taxon>Mycobacteriales</taxon>
        <taxon>Nocardiaceae</taxon>
        <taxon>Rhodococcus</taxon>
    </lineage>
</organism>
<dbReference type="Pfam" id="PF02518">
    <property type="entry name" value="HATPase_c"/>
    <property type="match status" value="1"/>
</dbReference>
<dbReference type="SUPFAM" id="SSF47384">
    <property type="entry name" value="Homodimeric domain of signal transducing histidine kinase"/>
    <property type="match status" value="1"/>
</dbReference>
<keyword evidence="15" id="KW-1185">Reference proteome</keyword>
<dbReference type="Gene3D" id="3.30.565.10">
    <property type="entry name" value="Histidine kinase-like ATPase, C-terminal domain"/>
    <property type="match status" value="1"/>
</dbReference>
<dbReference type="InterPro" id="IPR003661">
    <property type="entry name" value="HisK_dim/P_dom"/>
</dbReference>
<dbReference type="InterPro" id="IPR036097">
    <property type="entry name" value="HisK_dim/P_sf"/>
</dbReference>
<dbReference type="SMART" id="SM00304">
    <property type="entry name" value="HAMP"/>
    <property type="match status" value="1"/>
</dbReference>
<keyword evidence="7" id="KW-0418">Kinase</keyword>
<feature type="domain" description="HAMP" evidence="13">
    <location>
        <begin position="186"/>
        <end position="239"/>
    </location>
</feature>
<evidence type="ECO:0000256" key="11">
    <source>
        <dbReference type="SAM" id="Phobius"/>
    </source>
</evidence>
<evidence type="ECO:0000256" key="5">
    <source>
        <dbReference type="ARBA" id="ARBA00022679"/>
    </source>
</evidence>
<reference evidence="14 15" key="1">
    <citation type="submission" date="2019-10" db="EMBL/GenBank/DDBJ databases">
        <title>Draft Genome Assembly of Rhodococcus zopfii DSM44189.</title>
        <authorList>
            <person name="Sutton J.M."/>
            <person name="Akob D.M."/>
            <person name="Bushman T.J."/>
        </authorList>
    </citation>
    <scope>NUCLEOTIDE SEQUENCE [LARGE SCALE GENOMIC DNA]</scope>
    <source>
        <strain evidence="14 15">DSM 44189</strain>
    </source>
</reference>
<dbReference type="PRINTS" id="PR00344">
    <property type="entry name" value="BCTRLSENSOR"/>
</dbReference>